<dbReference type="HAMAP" id="MF_01241">
    <property type="entry name" value="GlcN6P_deamin"/>
    <property type="match status" value="1"/>
</dbReference>
<dbReference type="CDD" id="cd01399">
    <property type="entry name" value="GlcN6P_deaminase"/>
    <property type="match status" value="1"/>
</dbReference>
<dbReference type="AlphaFoldDB" id="A0A0E4H4R5"/>
<dbReference type="PANTHER" id="PTHR11280">
    <property type="entry name" value="GLUCOSAMINE-6-PHOSPHATE ISOMERASE"/>
    <property type="match status" value="1"/>
</dbReference>
<dbReference type="NCBIfam" id="TIGR00502">
    <property type="entry name" value="nagB"/>
    <property type="match status" value="1"/>
</dbReference>
<dbReference type="InterPro" id="IPR018321">
    <property type="entry name" value="Glucosamine6P_isomerase_CS"/>
</dbReference>
<comment type="function">
    <text evidence="4">Catalyzes the reversible isomerization-deamination of glucosamine 6-phosphate (GlcN6P) to form fructose 6-phosphate (Fru6P) and ammonium ion.</text>
</comment>
<keyword evidence="2 4" id="KW-0378">Hydrolase</keyword>
<protein>
    <recommendedName>
        <fullName evidence="4">Glucosamine-6-phosphate deaminase</fullName>
        <ecNumber evidence="4">3.5.99.6</ecNumber>
    </recommendedName>
    <alternativeName>
        <fullName evidence="4">GlcN6P deaminase</fullName>
        <shortName evidence="4">GNPDA</shortName>
    </alternativeName>
    <alternativeName>
        <fullName evidence="4">Glucosamine-6-phosphate isomerase</fullName>
    </alternativeName>
</protein>
<proteinExistence type="inferred from homology"/>
<dbReference type="STRING" id="1608583.BN1356_01130"/>
<dbReference type="OrthoDB" id="9791139at2"/>
<evidence type="ECO:0000256" key="3">
    <source>
        <dbReference type="ARBA" id="ARBA00023277"/>
    </source>
</evidence>
<name>A0A0E4H4R5_9STRE</name>
<reference evidence="7" key="1">
    <citation type="submission" date="2015-03" db="EMBL/GenBank/DDBJ databases">
        <authorList>
            <person name="Urmite Genomes"/>
        </authorList>
    </citation>
    <scope>NUCLEOTIDE SEQUENCE [LARGE SCALE GENOMIC DNA]</scope>
    <source>
        <strain evidence="7">FF10</strain>
    </source>
</reference>
<accession>A0A0E4H4R5</accession>
<dbReference type="GO" id="GO:0005737">
    <property type="term" value="C:cytoplasm"/>
    <property type="evidence" value="ECO:0007669"/>
    <property type="project" value="TreeGrafter"/>
</dbReference>
<sequence>MKIIKVEDSLEGGKVAFDLLFEKLAAGAKTLGLATGSTPITLYQEIVKSDLDFSDMISINLDEYVGLPVDNDQSYDYFMREHLFNAKPFNQNFLPNGLAEDLDAEVKRYDAVIENHPIDVQVLGIGRNGHIGFNEPGTSFDITTHLVDLAQDTIEANSRFFDSIEDVPKQAISMGIASIMKSKTILLLAFGEGKADALAQMVNGPVTENLPASILQNHPDVIVIADQAAASKL</sequence>
<dbReference type="InterPro" id="IPR006148">
    <property type="entry name" value="Glc/Gal-6P_isomerase"/>
</dbReference>
<evidence type="ECO:0000259" key="5">
    <source>
        <dbReference type="Pfam" id="PF01182"/>
    </source>
</evidence>
<dbReference type="GO" id="GO:0042802">
    <property type="term" value="F:identical protein binding"/>
    <property type="evidence" value="ECO:0007669"/>
    <property type="project" value="TreeGrafter"/>
</dbReference>
<feature type="domain" description="Glucosamine/galactosamine-6-phosphate isomerase" evidence="5">
    <location>
        <begin position="27"/>
        <end position="218"/>
    </location>
</feature>
<feature type="active site" description="For ring-opening step" evidence="4">
    <location>
        <position position="128"/>
    </location>
</feature>
<dbReference type="EMBL" id="CTEN01000002">
    <property type="protein sequence ID" value="CQR24774.1"/>
    <property type="molecule type" value="Genomic_DNA"/>
</dbReference>
<dbReference type="InterPro" id="IPR037171">
    <property type="entry name" value="NagB/RpiA_transferase-like"/>
</dbReference>
<dbReference type="UniPathway" id="UPA00629">
    <property type="reaction ID" value="UER00684"/>
</dbReference>
<organism evidence="6 7">
    <name type="scientific">Streptococcus varani</name>
    <dbReference type="NCBI Taxonomy" id="1608583"/>
    <lineage>
        <taxon>Bacteria</taxon>
        <taxon>Bacillati</taxon>
        <taxon>Bacillota</taxon>
        <taxon>Bacilli</taxon>
        <taxon>Lactobacillales</taxon>
        <taxon>Streptococcaceae</taxon>
        <taxon>Streptococcus</taxon>
    </lineage>
</organism>
<dbReference type="PANTHER" id="PTHR11280:SF5">
    <property type="entry name" value="GLUCOSAMINE-6-PHOSPHATE ISOMERASE"/>
    <property type="match status" value="1"/>
</dbReference>
<feature type="active site" description="For ring-opening step" evidence="4">
    <location>
        <position position="135"/>
    </location>
</feature>
<feature type="active site" description="Proton acceptor; for enolization step" evidence="4">
    <location>
        <position position="62"/>
    </location>
</feature>
<keyword evidence="7" id="KW-1185">Reference proteome</keyword>
<dbReference type="SUPFAM" id="SSF100950">
    <property type="entry name" value="NagB/RpiA/CoA transferase-like"/>
    <property type="match status" value="1"/>
</dbReference>
<comment type="caution">
    <text evidence="4">Lacks conserved residue(s) required for the propagation of feature annotation.</text>
</comment>
<evidence type="ECO:0000256" key="1">
    <source>
        <dbReference type="ARBA" id="ARBA00000644"/>
    </source>
</evidence>
<dbReference type="EC" id="3.5.99.6" evidence="4"/>
<feature type="active site" description="Proton acceptor; for ring-opening step" evidence="4">
    <location>
        <position position="130"/>
    </location>
</feature>
<comment type="pathway">
    <text evidence="4">Amino-sugar metabolism; N-acetylneuraminate degradation; D-fructose 6-phosphate from N-acetylneuraminate: step 5/5.</text>
</comment>
<dbReference type="RefSeq" id="WP_093650385.1">
    <property type="nucleotide sequence ID" value="NZ_CTEN01000002.1"/>
</dbReference>
<dbReference type="GO" id="GO:0004342">
    <property type="term" value="F:glucosamine-6-phosphate deaminase activity"/>
    <property type="evidence" value="ECO:0007669"/>
    <property type="project" value="UniProtKB-UniRule"/>
</dbReference>
<dbReference type="GO" id="GO:0006043">
    <property type="term" value="P:glucosamine catabolic process"/>
    <property type="evidence" value="ECO:0007669"/>
    <property type="project" value="TreeGrafter"/>
</dbReference>
<dbReference type="GO" id="GO:0019262">
    <property type="term" value="P:N-acetylneuraminate catabolic process"/>
    <property type="evidence" value="ECO:0007669"/>
    <property type="project" value="UniProtKB-UniRule"/>
</dbReference>
<gene>
    <name evidence="4 6" type="primary">nagB</name>
    <name evidence="6" type="ORF">BN1356_01130</name>
</gene>
<evidence type="ECO:0000256" key="2">
    <source>
        <dbReference type="ARBA" id="ARBA00022801"/>
    </source>
</evidence>
<dbReference type="GO" id="GO:0006046">
    <property type="term" value="P:N-acetylglucosamine catabolic process"/>
    <property type="evidence" value="ECO:0007669"/>
    <property type="project" value="UniProtKB-UniRule"/>
</dbReference>
<dbReference type="PROSITE" id="PS01161">
    <property type="entry name" value="GLC_GALNAC_ISOMERASE"/>
    <property type="match status" value="1"/>
</dbReference>
<dbReference type="Pfam" id="PF01182">
    <property type="entry name" value="Glucosamine_iso"/>
    <property type="match status" value="1"/>
</dbReference>
<dbReference type="Proteomes" id="UP000198604">
    <property type="component" value="Unassembled WGS sequence"/>
</dbReference>
<evidence type="ECO:0000313" key="6">
    <source>
        <dbReference type="EMBL" id="CQR24774.1"/>
    </source>
</evidence>
<comment type="similarity">
    <text evidence="4">Belongs to the glucosamine/galactosamine-6-phosphate isomerase family. NagB subfamily.</text>
</comment>
<evidence type="ECO:0000313" key="7">
    <source>
        <dbReference type="Proteomes" id="UP000198604"/>
    </source>
</evidence>
<keyword evidence="3 4" id="KW-0119">Carbohydrate metabolism</keyword>
<comment type="catalytic activity">
    <reaction evidence="1 4">
        <text>alpha-D-glucosamine 6-phosphate + H2O = beta-D-fructose 6-phosphate + NH4(+)</text>
        <dbReference type="Rhea" id="RHEA:12172"/>
        <dbReference type="ChEBI" id="CHEBI:15377"/>
        <dbReference type="ChEBI" id="CHEBI:28938"/>
        <dbReference type="ChEBI" id="CHEBI:57634"/>
        <dbReference type="ChEBI" id="CHEBI:75989"/>
        <dbReference type="EC" id="3.5.99.6"/>
    </reaction>
</comment>
<evidence type="ECO:0000256" key="4">
    <source>
        <dbReference type="HAMAP-Rule" id="MF_01241"/>
    </source>
</evidence>
<dbReference type="Gene3D" id="3.40.50.1360">
    <property type="match status" value="1"/>
</dbReference>
<dbReference type="InterPro" id="IPR004547">
    <property type="entry name" value="Glucosamine6P_isomerase"/>
</dbReference>
<dbReference type="FunFam" id="3.40.50.1360:FF:000003">
    <property type="entry name" value="Glucosamine-6-phosphate deaminase"/>
    <property type="match status" value="1"/>
</dbReference>
<dbReference type="GO" id="GO:0005975">
    <property type="term" value="P:carbohydrate metabolic process"/>
    <property type="evidence" value="ECO:0007669"/>
    <property type="project" value="InterPro"/>
</dbReference>